<dbReference type="HOGENOM" id="CLU_1396763_0_0_1"/>
<dbReference type="InParanoid" id="A0A0D0C817"/>
<keyword evidence="4" id="KW-1185">Reference proteome</keyword>
<evidence type="ECO:0000256" key="1">
    <source>
        <dbReference type="SAM" id="Phobius"/>
    </source>
</evidence>
<feature type="transmembrane region" description="Helical" evidence="1">
    <location>
        <begin position="49"/>
        <end position="71"/>
    </location>
</feature>
<organism evidence="3 4">
    <name type="scientific">Paxillus rubicundulus Ve08.2h10</name>
    <dbReference type="NCBI Taxonomy" id="930991"/>
    <lineage>
        <taxon>Eukaryota</taxon>
        <taxon>Fungi</taxon>
        <taxon>Dikarya</taxon>
        <taxon>Basidiomycota</taxon>
        <taxon>Agaricomycotina</taxon>
        <taxon>Agaricomycetes</taxon>
        <taxon>Agaricomycetidae</taxon>
        <taxon>Boletales</taxon>
        <taxon>Paxilineae</taxon>
        <taxon>Paxillaceae</taxon>
        <taxon>Paxillus</taxon>
    </lineage>
</organism>
<sequence length="195" mass="22212">MVPHRSWFWTYSLLVPPHPVAFGDNSTTSAIGIRTVALFSTITGKKYKIILTNILLILEFWISLISGLYYANIIPESPKEVVHAAVDINLLHWCMGHISIAQIKHMVKWGQLWGINVLTGTPTFFHTDVGGPITPQSLEGYKYWIIINEALQIYNCWKVDVQTLFCTEVRQEKFSDAYVDFIWSNGGGEYINQAF</sequence>
<feature type="domain" description="Retrovirus-related Pol polyprotein from transposon TNT 1-94-like beta-barrel" evidence="2">
    <location>
        <begin position="1"/>
        <end position="67"/>
    </location>
</feature>
<name>A0A0D0C817_9AGAM</name>
<evidence type="ECO:0000259" key="2">
    <source>
        <dbReference type="Pfam" id="PF22936"/>
    </source>
</evidence>
<dbReference type="Proteomes" id="UP000054538">
    <property type="component" value="Unassembled WGS sequence"/>
</dbReference>
<dbReference type="OrthoDB" id="2928884at2759"/>
<keyword evidence="1" id="KW-1133">Transmembrane helix</keyword>
<reference evidence="3 4" key="1">
    <citation type="submission" date="2014-04" db="EMBL/GenBank/DDBJ databases">
        <authorList>
            <consortium name="DOE Joint Genome Institute"/>
            <person name="Kuo A."/>
            <person name="Kohler A."/>
            <person name="Jargeat P."/>
            <person name="Nagy L.G."/>
            <person name="Floudas D."/>
            <person name="Copeland A."/>
            <person name="Barry K.W."/>
            <person name="Cichocki N."/>
            <person name="Veneault-Fourrey C."/>
            <person name="LaButti K."/>
            <person name="Lindquist E.A."/>
            <person name="Lipzen A."/>
            <person name="Lundell T."/>
            <person name="Morin E."/>
            <person name="Murat C."/>
            <person name="Sun H."/>
            <person name="Tunlid A."/>
            <person name="Henrissat B."/>
            <person name="Grigoriev I.V."/>
            <person name="Hibbett D.S."/>
            <person name="Martin F."/>
            <person name="Nordberg H.P."/>
            <person name="Cantor M.N."/>
            <person name="Hua S.X."/>
        </authorList>
    </citation>
    <scope>NUCLEOTIDE SEQUENCE [LARGE SCALE GENOMIC DNA]</scope>
    <source>
        <strain evidence="3 4">Ve08.2h10</strain>
    </source>
</reference>
<dbReference type="Pfam" id="PF22936">
    <property type="entry name" value="Pol_BBD"/>
    <property type="match status" value="1"/>
</dbReference>
<evidence type="ECO:0000313" key="4">
    <source>
        <dbReference type="Proteomes" id="UP000054538"/>
    </source>
</evidence>
<reference evidence="4" key="2">
    <citation type="submission" date="2015-01" db="EMBL/GenBank/DDBJ databases">
        <title>Evolutionary Origins and Diversification of the Mycorrhizal Mutualists.</title>
        <authorList>
            <consortium name="DOE Joint Genome Institute"/>
            <consortium name="Mycorrhizal Genomics Consortium"/>
            <person name="Kohler A."/>
            <person name="Kuo A."/>
            <person name="Nagy L.G."/>
            <person name="Floudas D."/>
            <person name="Copeland A."/>
            <person name="Barry K.W."/>
            <person name="Cichocki N."/>
            <person name="Veneault-Fourrey C."/>
            <person name="LaButti K."/>
            <person name="Lindquist E.A."/>
            <person name="Lipzen A."/>
            <person name="Lundell T."/>
            <person name="Morin E."/>
            <person name="Murat C."/>
            <person name="Riley R."/>
            <person name="Ohm R."/>
            <person name="Sun H."/>
            <person name="Tunlid A."/>
            <person name="Henrissat B."/>
            <person name="Grigoriev I.V."/>
            <person name="Hibbett D.S."/>
            <person name="Martin F."/>
        </authorList>
    </citation>
    <scope>NUCLEOTIDE SEQUENCE [LARGE SCALE GENOMIC DNA]</scope>
    <source>
        <strain evidence="4">Ve08.2h10</strain>
    </source>
</reference>
<protein>
    <recommendedName>
        <fullName evidence="2">Retrovirus-related Pol polyprotein from transposon TNT 1-94-like beta-barrel domain-containing protein</fullName>
    </recommendedName>
</protein>
<dbReference type="InterPro" id="IPR054722">
    <property type="entry name" value="PolX-like_BBD"/>
</dbReference>
<dbReference type="STRING" id="930991.A0A0D0C817"/>
<gene>
    <name evidence="3" type="ORF">PAXRUDRAFT_22824</name>
</gene>
<dbReference type="AlphaFoldDB" id="A0A0D0C817"/>
<evidence type="ECO:0000313" key="3">
    <source>
        <dbReference type="EMBL" id="KIK71793.1"/>
    </source>
</evidence>
<accession>A0A0D0C817</accession>
<keyword evidence="1" id="KW-0812">Transmembrane</keyword>
<keyword evidence="1" id="KW-0472">Membrane</keyword>
<proteinExistence type="predicted"/>
<dbReference type="EMBL" id="KN831653">
    <property type="protein sequence ID" value="KIK71793.1"/>
    <property type="molecule type" value="Genomic_DNA"/>
</dbReference>